<dbReference type="GO" id="GO:0055085">
    <property type="term" value="P:transmembrane transport"/>
    <property type="evidence" value="ECO:0007669"/>
    <property type="project" value="InterPro"/>
</dbReference>
<comment type="subcellular location">
    <subcellularLocation>
        <location evidence="1 7">Cell membrane</location>
        <topology evidence="1 7">Multi-pass membrane protein</topology>
    </subcellularLocation>
</comment>
<accession>A0A1M4W706</accession>
<feature type="transmembrane region" description="Helical" evidence="7">
    <location>
        <begin position="136"/>
        <end position="159"/>
    </location>
</feature>
<feature type="region of interest" description="Disordered" evidence="8">
    <location>
        <begin position="1"/>
        <end position="29"/>
    </location>
</feature>
<dbReference type="OrthoDB" id="9804439at2"/>
<evidence type="ECO:0000256" key="4">
    <source>
        <dbReference type="ARBA" id="ARBA00022692"/>
    </source>
</evidence>
<evidence type="ECO:0000256" key="5">
    <source>
        <dbReference type="ARBA" id="ARBA00022989"/>
    </source>
</evidence>
<feature type="transmembrane region" description="Helical" evidence="7">
    <location>
        <begin position="40"/>
        <end position="63"/>
    </location>
</feature>
<dbReference type="PANTHER" id="PTHR43227">
    <property type="entry name" value="BLL4140 PROTEIN"/>
    <property type="match status" value="1"/>
</dbReference>
<sequence>MTSTIDTAVPAGNPPPAPPRADGRRTGGRRRPLGQVLTPYLLLAPAVVAVLALVGWPAVLVVLTSLRKMDLGELVRGQVVWTGFDNYATVLGDPEFWKITLRTVLFTAACVLTTLLGGLLISLLMRQLGRVVRTALQICMVLAWAMPILSATTVFQWVFDQHYGILNKTLVLVGLSTFEGHNWFASGASTLFVIGVLVCWQAIPFVAFSLYAGLIGIPRELYEAAGMDGANPWQTFRSVTWPTLRPIVMMMTFLQLLWDFKIFAQVWAFRQGGPNGESTTLPVLQYLKGIAGSHFGVAAAVSVLMVVVLLVLTVQYLRMLVRSQEVDL</sequence>
<dbReference type="EMBL" id="FQVN01000001">
    <property type="protein sequence ID" value="SHE76930.1"/>
    <property type="molecule type" value="Genomic_DNA"/>
</dbReference>
<evidence type="ECO:0000259" key="9">
    <source>
        <dbReference type="PROSITE" id="PS50928"/>
    </source>
</evidence>
<gene>
    <name evidence="10" type="ORF">SAMN05444320_1011027</name>
</gene>
<feature type="transmembrane region" description="Helical" evidence="7">
    <location>
        <begin position="289"/>
        <end position="312"/>
    </location>
</feature>
<dbReference type="InterPro" id="IPR000515">
    <property type="entry name" value="MetI-like"/>
</dbReference>
<name>A0A1M4W706_STRHI</name>
<dbReference type="RefSeq" id="WP_073480052.1">
    <property type="nucleotide sequence ID" value="NZ_FQVN01000001.1"/>
</dbReference>
<feature type="domain" description="ABC transmembrane type-1" evidence="9">
    <location>
        <begin position="100"/>
        <end position="316"/>
    </location>
</feature>
<keyword evidence="5 7" id="KW-1133">Transmembrane helix</keyword>
<keyword evidence="4 7" id="KW-0812">Transmembrane</keyword>
<evidence type="ECO:0000256" key="2">
    <source>
        <dbReference type="ARBA" id="ARBA00022448"/>
    </source>
</evidence>
<dbReference type="PANTHER" id="PTHR43227:SF8">
    <property type="entry name" value="DIACETYLCHITOBIOSE UPTAKE SYSTEM PERMEASE PROTEIN DASB"/>
    <property type="match status" value="1"/>
</dbReference>
<protein>
    <submittedName>
        <fullName evidence="10">Carbohydrate ABC transporter membrane protein 1, CUT1 family</fullName>
    </submittedName>
</protein>
<feature type="transmembrane region" description="Helical" evidence="7">
    <location>
        <begin position="104"/>
        <end position="124"/>
    </location>
</feature>
<organism evidence="10 11">
    <name type="scientific">Streptoalloteichus hindustanus</name>
    <dbReference type="NCBI Taxonomy" id="2017"/>
    <lineage>
        <taxon>Bacteria</taxon>
        <taxon>Bacillati</taxon>
        <taxon>Actinomycetota</taxon>
        <taxon>Actinomycetes</taxon>
        <taxon>Pseudonocardiales</taxon>
        <taxon>Pseudonocardiaceae</taxon>
        <taxon>Streptoalloteichus</taxon>
    </lineage>
</organism>
<keyword evidence="11" id="KW-1185">Reference proteome</keyword>
<dbReference type="GO" id="GO:0005886">
    <property type="term" value="C:plasma membrane"/>
    <property type="evidence" value="ECO:0007669"/>
    <property type="project" value="UniProtKB-SubCell"/>
</dbReference>
<dbReference type="SUPFAM" id="SSF161098">
    <property type="entry name" value="MetI-like"/>
    <property type="match status" value="1"/>
</dbReference>
<dbReference type="STRING" id="2017.SAMN05444320_1011027"/>
<evidence type="ECO:0000256" key="6">
    <source>
        <dbReference type="ARBA" id="ARBA00023136"/>
    </source>
</evidence>
<comment type="similarity">
    <text evidence="7">Belongs to the binding-protein-dependent transport system permease family.</text>
</comment>
<evidence type="ECO:0000256" key="8">
    <source>
        <dbReference type="SAM" id="MobiDB-lite"/>
    </source>
</evidence>
<evidence type="ECO:0000256" key="1">
    <source>
        <dbReference type="ARBA" id="ARBA00004651"/>
    </source>
</evidence>
<keyword evidence="3" id="KW-1003">Cell membrane</keyword>
<proteinExistence type="inferred from homology"/>
<keyword evidence="2 7" id="KW-0813">Transport</keyword>
<dbReference type="Pfam" id="PF00528">
    <property type="entry name" value="BPD_transp_1"/>
    <property type="match status" value="1"/>
</dbReference>
<dbReference type="InterPro" id="IPR050809">
    <property type="entry name" value="UgpAE/MalFG_permease"/>
</dbReference>
<dbReference type="Proteomes" id="UP000184501">
    <property type="component" value="Unassembled WGS sequence"/>
</dbReference>
<dbReference type="CDD" id="cd06261">
    <property type="entry name" value="TM_PBP2"/>
    <property type="match status" value="1"/>
</dbReference>
<dbReference type="AlphaFoldDB" id="A0A1M4W706"/>
<dbReference type="Gene3D" id="1.10.3720.10">
    <property type="entry name" value="MetI-like"/>
    <property type="match status" value="1"/>
</dbReference>
<dbReference type="PROSITE" id="PS50928">
    <property type="entry name" value="ABC_TM1"/>
    <property type="match status" value="1"/>
</dbReference>
<reference evidence="10 11" key="1">
    <citation type="submission" date="2016-11" db="EMBL/GenBank/DDBJ databases">
        <authorList>
            <person name="Jaros S."/>
            <person name="Januszkiewicz K."/>
            <person name="Wedrychowicz H."/>
        </authorList>
    </citation>
    <scope>NUCLEOTIDE SEQUENCE [LARGE SCALE GENOMIC DNA]</scope>
    <source>
        <strain evidence="10 11">DSM 44523</strain>
    </source>
</reference>
<feature type="transmembrane region" description="Helical" evidence="7">
    <location>
        <begin position="191"/>
        <end position="217"/>
    </location>
</feature>
<evidence type="ECO:0000313" key="10">
    <source>
        <dbReference type="EMBL" id="SHE76930.1"/>
    </source>
</evidence>
<evidence type="ECO:0000313" key="11">
    <source>
        <dbReference type="Proteomes" id="UP000184501"/>
    </source>
</evidence>
<evidence type="ECO:0000256" key="7">
    <source>
        <dbReference type="RuleBase" id="RU363032"/>
    </source>
</evidence>
<feature type="transmembrane region" description="Helical" evidence="7">
    <location>
        <begin position="247"/>
        <end position="269"/>
    </location>
</feature>
<dbReference type="InterPro" id="IPR035906">
    <property type="entry name" value="MetI-like_sf"/>
</dbReference>
<keyword evidence="6 7" id="KW-0472">Membrane</keyword>
<evidence type="ECO:0000256" key="3">
    <source>
        <dbReference type="ARBA" id="ARBA00022475"/>
    </source>
</evidence>